<evidence type="ECO:0000313" key="17">
    <source>
        <dbReference type="Proteomes" id="UP000238479"/>
    </source>
</evidence>
<comment type="pathway">
    <text evidence="4">Protein modification; protein ubiquitination.</text>
</comment>
<dbReference type="GO" id="GO:0061630">
    <property type="term" value="F:ubiquitin protein ligase activity"/>
    <property type="evidence" value="ECO:0007669"/>
    <property type="project" value="UniProtKB-EC"/>
</dbReference>
<dbReference type="Gramene" id="PRQ33728">
    <property type="protein sequence ID" value="PRQ33728"/>
    <property type="gene ID" value="RchiOBHm_Chr5g0060851"/>
</dbReference>
<dbReference type="InterPro" id="IPR044066">
    <property type="entry name" value="TRIAD_supradom"/>
</dbReference>
<evidence type="ECO:0000256" key="13">
    <source>
        <dbReference type="PROSITE-ProRule" id="PRU00175"/>
    </source>
</evidence>
<dbReference type="Gene3D" id="1.20.120.1750">
    <property type="match status" value="1"/>
</dbReference>
<keyword evidence="7" id="KW-0808">Transferase</keyword>
<dbReference type="InterPro" id="IPR013083">
    <property type="entry name" value="Znf_RING/FYVE/PHD"/>
</dbReference>
<dbReference type="EMBL" id="PDCK01000043">
    <property type="protein sequence ID" value="PRQ33728.1"/>
    <property type="molecule type" value="Genomic_DNA"/>
</dbReference>
<dbReference type="InterPro" id="IPR018957">
    <property type="entry name" value="Znf_C3HC4_RING-type"/>
</dbReference>
<evidence type="ECO:0000313" key="16">
    <source>
        <dbReference type="EMBL" id="PRQ33728.1"/>
    </source>
</evidence>
<evidence type="ECO:0000259" key="15">
    <source>
        <dbReference type="PROSITE" id="PS51873"/>
    </source>
</evidence>
<evidence type="ECO:0000256" key="8">
    <source>
        <dbReference type="ARBA" id="ARBA00022723"/>
    </source>
</evidence>
<dbReference type="SMART" id="SM00647">
    <property type="entry name" value="IBR"/>
    <property type="match status" value="2"/>
</dbReference>
<dbReference type="Pfam" id="PF01485">
    <property type="entry name" value="IBR"/>
    <property type="match status" value="1"/>
</dbReference>
<feature type="domain" description="RING-type" evidence="14">
    <location>
        <begin position="222"/>
        <end position="266"/>
    </location>
</feature>
<dbReference type="Gene3D" id="3.30.420.10">
    <property type="entry name" value="Ribonuclease H-like superfamily/Ribonuclease H"/>
    <property type="match status" value="1"/>
</dbReference>
<protein>
    <recommendedName>
        <fullName evidence="6">RBR-type E3 ubiquitin transferase</fullName>
        <ecNumber evidence="6">2.3.2.31</ecNumber>
    </recommendedName>
</protein>
<dbReference type="InterPro" id="IPR036397">
    <property type="entry name" value="RNaseH_sf"/>
</dbReference>
<dbReference type="UniPathway" id="UPA00143"/>
<keyword evidence="8" id="KW-0479">Metal-binding</keyword>
<dbReference type="PROSITE" id="PS00518">
    <property type="entry name" value="ZF_RING_1"/>
    <property type="match status" value="1"/>
</dbReference>
<dbReference type="Proteomes" id="UP000238479">
    <property type="component" value="Chromosome 5"/>
</dbReference>
<evidence type="ECO:0000256" key="4">
    <source>
        <dbReference type="ARBA" id="ARBA00004906"/>
    </source>
</evidence>
<accession>A0A2P6QHS0</accession>
<evidence type="ECO:0000256" key="9">
    <source>
        <dbReference type="ARBA" id="ARBA00022737"/>
    </source>
</evidence>
<keyword evidence="17" id="KW-1185">Reference proteome</keyword>
<comment type="caution">
    <text evidence="16">The sequence shown here is derived from an EMBL/GenBank/DDBJ whole genome shotgun (WGS) entry which is preliminary data.</text>
</comment>
<evidence type="ECO:0000259" key="14">
    <source>
        <dbReference type="PROSITE" id="PS50089"/>
    </source>
</evidence>
<dbReference type="Pfam" id="PF00097">
    <property type="entry name" value="zf-C3HC4"/>
    <property type="match status" value="1"/>
</dbReference>
<dbReference type="PROSITE" id="PS51873">
    <property type="entry name" value="TRIAD"/>
    <property type="match status" value="1"/>
</dbReference>
<dbReference type="PROSITE" id="PS50089">
    <property type="entry name" value="ZF_RING_2"/>
    <property type="match status" value="1"/>
</dbReference>
<keyword evidence="9" id="KW-0677">Repeat</keyword>
<evidence type="ECO:0000256" key="7">
    <source>
        <dbReference type="ARBA" id="ARBA00022679"/>
    </source>
</evidence>
<reference evidence="16 17" key="1">
    <citation type="journal article" date="2018" name="Nat. Genet.">
        <title>The Rosa genome provides new insights in the design of modern roses.</title>
        <authorList>
            <person name="Bendahmane M."/>
        </authorList>
    </citation>
    <scope>NUCLEOTIDE SEQUENCE [LARGE SCALE GENOMIC DNA]</scope>
    <source>
        <strain evidence="17">cv. Old Blush</strain>
    </source>
</reference>
<feature type="domain" description="RING-type" evidence="15">
    <location>
        <begin position="218"/>
        <end position="433"/>
    </location>
</feature>
<dbReference type="AlphaFoldDB" id="A0A2P6QHS0"/>
<keyword evidence="11" id="KW-0833">Ubl conjugation pathway</keyword>
<dbReference type="GO" id="GO:0016567">
    <property type="term" value="P:protein ubiquitination"/>
    <property type="evidence" value="ECO:0007669"/>
    <property type="project" value="UniProtKB-UniPathway"/>
</dbReference>
<dbReference type="InterPro" id="IPR012337">
    <property type="entry name" value="RNaseH-like_sf"/>
</dbReference>
<dbReference type="FunFam" id="3.30.40.10:FF:000230">
    <property type="entry name" value="RBR-type E3 ubiquitin transferase"/>
    <property type="match status" value="1"/>
</dbReference>
<proteinExistence type="inferred from homology"/>
<dbReference type="InterPro" id="IPR002156">
    <property type="entry name" value="RNaseH_domain"/>
</dbReference>
<comment type="cofactor">
    <cofactor evidence="2">
        <name>Zn(2+)</name>
        <dbReference type="ChEBI" id="CHEBI:29105"/>
    </cofactor>
</comment>
<dbReference type="OMA" id="ACKRETC"/>
<evidence type="ECO:0000256" key="2">
    <source>
        <dbReference type="ARBA" id="ARBA00001947"/>
    </source>
</evidence>
<comment type="catalytic activity">
    <reaction evidence="1">
        <text>[E2 ubiquitin-conjugating enzyme]-S-ubiquitinyl-L-cysteine + [acceptor protein]-L-lysine = [E2 ubiquitin-conjugating enzyme]-L-cysteine + [acceptor protein]-N(6)-ubiquitinyl-L-lysine.</text>
        <dbReference type="EC" id="2.3.2.31"/>
    </reaction>
</comment>
<dbReference type="Pfam" id="PF13456">
    <property type="entry name" value="RVT_3"/>
    <property type="match status" value="1"/>
</dbReference>
<evidence type="ECO:0000256" key="5">
    <source>
        <dbReference type="ARBA" id="ARBA00005884"/>
    </source>
</evidence>
<dbReference type="FunFam" id="3.30.420.10:FF:000076">
    <property type="entry name" value="RBR-type E3 ubiquitin transferase"/>
    <property type="match status" value="1"/>
</dbReference>
<organism evidence="16 17">
    <name type="scientific">Rosa chinensis</name>
    <name type="common">China rose</name>
    <dbReference type="NCBI Taxonomy" id="74649"/>
    <lineage>
        <taxon>Eukaryota</taxon>
        <taxon>Viridiplantae</taxon>
        <taxon>Streptophyta</taxon>
        <taxon>Embryophyta</taxon>
        <taxon>Tracheophyta</taxon>
        <taxon>Spermatophyta</taxon>
        <taxon>Magnoliopsida</taxon>
        <taxon>eudicotyledons</taxon>
        <taxon>Gunneridae</taxon>
        <taxon>Pentapetalae</taxon>
        <taxon>rosids</taxon>
        <taxon>fabids</taxon>
        <taxon>Rosales</taxon>
        <taxon>Rosaceae</taxon>
        <taxon>Rosoideae</taxon>
        <taxon>Rosoideae incertae sedis</taxon>
        <taxon>Rosa</taxon>
    </lineage>
</organism>
<evidence type="ECO:0000256" key="12">
    <source>
        <dbReference type="ARBA" id="ARBA00022833"/>
    </source>
</evidence>
<dbReference type="EC" id="2.3.2.31" evidence="6"/>
<dbReference type="PANTHER" id="PTHR11685">
    <property type="entry name" value="RBR FAMILY RING FINGER AND IBR DOMAIN-CONTAINING"/>
    <property type="match status" value="1"/>
</dbReference>
<dbReference type="InterPro" id="IPR001841">
    <property type="entry name" value="Znf_RING"/>
</dbReference>
<gene>
    <name evidence="16" type="ORF">RchiOBHm_Chr5g0060851</name>
</gene>
<dbReference type="SUPFAM" id="SSF57850">
    <property type="entry name" value="RING/U-box"/>
    <property type="match status" value="2"/>
</dbReference>
<sequence>MAFNLQLQEAMADSLALQPPSTSQLNLHPRIHDHNFVIDLTDSAEAYFTNDASSSSKAAEEESECFRLYFKGLVSEERVKDMDVIVAGVGVAVCDARDNLILEAKKNLEAFGGGEVLSNEAAELEALIEGLSTALTLDLRNVTFYCDDSKLYQYVTYTVRPENFKIATLVTQVALLQRKFEHCTPSFVEPRDIKFAFQFAREAIVSQINWPASNGKRLDETCVICFEETDVARMFSIDSCLHRYCNSCMKQHVEAKLVNGSVVQCPHEGCESEVSIDSCETFLEPKLVQVMRQRIKESSIPVTEKVYCPNPKCSALMSKKDVLKYTKTYYGFAEQSGVRKCMECHCCFCINCKVPFDNHTCYDYKKSNPCAEEQLMKSLAKKKHWRQCVNCSHMVELAEGCYHITCRCGYEFCYTCGAEWKDKTPTCSCPIWDERNIIRE</sequence>
<dbReference type="CDD" id="cd22584">
    <property type="entry name" value="Rcat_RBR_unk"/>
    <property type="match status" value="1"/>
</dbReference>
<dbReference type="STRING" id="74649.A0A2P6QHS0"/>
<dbReference type="SUPFAM" id="SSF53098">
    <property type="entry name" value="Ribonuclease H-like"/>
    <property type="match status" value="1"/>
</dbReference>
<dbReference type="GO" id="GO:0003676">
    <property type="term" value="F:nucleic acid binding"/>
    <property type="evidence" value="ECO:0007669"/>
    <property type="project" value="InterPro"/>
</dbReference>
<dbReference type="GO" id="GO:0008270">
    <property type="term" value="F:zinc ion binding"/>
    <property type="evidence" value="ECO:0007669"/>
    <property type="project" value="UniProtKB-KW"/>
</dbReference>
<comment type="function">
    <text evidence="3">Might act as an E3 ubiquitin-protein ligase, or as part of E3 complex, which accepts ubiquitin from specific E2 ubiquitin-conjugating enzymes and then transfers it to substrates.</text>
</comment>
<name>A0A2P6QHS0_ROSCH</name>
<evidence type="ECO:0000256" key="1">
    <source>
        <dbReference type="ARBA" id="ARBA00001798"/>
    </source>
</evidence>
<keyword evidence="10 13" id="KW-0863">Zinc-finger</keyword>
<evidence type="ECO:0000256" key="10">
    <source>
        <dbReference type="ARBA" id="ARBA00022771"/>
    </source>
</evidence>
<dbReference type="GO" id="GO:0004523">
    <property type="term" value="F:RNA-DNA hybrid ribonuclease activity"/>
    <property type="evidence" value="ECO:0007669"/>
    <property type="project" value="InterPro"/>
</dbReference>
<dbReference type="InterPro" id="IPR017907">
    <property type="entry name" value="Znf_RING_CS"/>
</dbReference>
<evidence type="ECO:0000256" key="3">
    <source>
        <dbReference type="ARBA" id="ARBA00003976"/>
    </source>
</evidence>
<evidence type="ECO:0000256" key="11">
    <source>
        <dbReference type="ARBA" id="ARBA00022786"/>
    </source>
</evidence>
<dbReference type="Gene3D" id="3.30.40.10">
    <property type="entry name" value="Zinc/RING finger domain, C3HC4 (zinc finger)"/>
    <property type="match status" value="1"/>
</dbReference>
<evidence type="ECO:0000256" key="6">
    <source>
        <dbReference type="ARBA" id="ARBA00012251"/>
    </source>
</evidence>
<comment type="similarity">
    <text evidence="5">Belongs to the RBR family. Ariadne subfamily.</text>
</comment>
<keyword evidence="12" id="KW-0862">Zinc</keyword>
<dbReference type="InterPro" id="IPR031127">
    <property type="entry name" value="E3_UB_ligase_RBR"/>
</dbReference>
<dbReference type="InterPro" id="IPR002867">
    <property type="entry name" value="IBR_dom"/>
</dbReference>